<keyword evidence="3" id="KW-1185">Reference proteome</keyword>
<dbReference type="Pfam" id="PF00581">
    <property type="entry name" value="Rhodanese"/>
    <property type="match status" value="1"/>
</dbReference>
<accession>A0A5Q2RK66</accession>
<dbReference type="InterPro" id="IPR001763">
    <property type="entry name" value="Rhodanese-like_dom"/>
</dbReference>
<dbReference type="AlphaFoldDB" id="A0A5Q2RK66"/>
<dbReference type="KEGG" id="atq:GH723_04630"/>
<dbReference type="SMART" id="SM00450">
    <property type="entry name" value="RHOD"/>
    <property type="match status" value="1"/>
</dbReference>
<dbReference type="PANTHER" id="PTHR45431:SF3">
    <property type="entry name" value="RHODANESE-LIKE DOMAIN-CONTAINING PROTEIN 15, CHLOROPLASTIC"/>
    <property type="match status" value="1"/>
</dbReference>
<gene>
    <name evidence="2" type="ORF">GH723_04630</name>
</gene>
<dbReference type="CDD" id="cd00158">
    <property type="entry name" value="RHOD"/>
    <property type="match status" value="1"/>
</dbReference>
<dbReference type="PROSITE" id="PS50206">
    <property type="entry name" value="RHODANESE_3"/>
    <property type="match status" value="1"/>
</dbReference>
<dbReference type="InterPro" id="IPR052367">
    <property type="entry name" value="Thiosulfate_ST/Rhodanese-like"/>
</dbReference>
<reference evidence="2 3" key="1">
    <citation type="submission" date="2019-11" db="EMBL/GenBank/DDBJ databases">
        <authorList>
            <person name="He Y."/>
        </authorList>
    </citation>
    <scope>NUCLEOTIDE SEQUENCE [LARGE SCALE GENOMIC DNA]</scope>
    <source>
        <strain evidence="2 3">SCSIO 58843</strain>
    </source>
</reference>
<dbReference type="Proteomes" id="UP000334019">
    <property type="component" value="Chromosome"/>
</dbReference>
<organism evidence="2 3">
    <name type="scientific">Actinomarinicola tropica</name>
    <dbReference type="NCBI Taxonomy" id="2789776"/>
    <lineage>
        <taxon>Bacteria</taxon>
        <taxon>Bacillati</taxon>
        <taxon>Actinomycetota</taxon>
        <taxon>Acidimicrobiia</taxon>
        <taxon>Acidimicrobiales</taxon>
        <taxon>Iamiaceae</taxon>
        <taxon>Actinomarinicola</taxon>
    </lineage>
</organism>
<dbReference type="PANTHER" id="PTHR45431">
    <property type="entry name" value="RHODANESE-LIKE DOMAIN-CONTAINING PROTEIN 15, CHLOROPLASTIC"/>
    <property type="match status" value="1"/>
</dbReference>
<name>A0A5Q2RK66_9ACTN</name>
<sequence>MTLHTPGGTCSVADVNLFSRLTASATSIPAVDVETAASRSAGTVLVDVREPDEWSAGHAPGAVHVPLGSLDPERLPAADVVFVICRSGNRSAMATQALRAVGIDARNVEGGMGAWQQAGLPVERG</sequence>
<dbReference type="SUPFAM" id="SSF52821">
    <property type="entry name" value="Rhodanese/Cell cycle control phosphatase"/>
    <property type="match status" value="1"/>
</dbReference>
<evidence type="ECO:0000259" key="1">
    <source>
        <dbReference type="PROSITE" id="PS50206"/>
    </source>
</evidence>
<proteinExistence type="predicted"/>
<evidence type="ECO:0000313" key="3">
    <source>
        <dbReference type="Proteomes" id="UP000334019"/>
    </source>
</evidence>
<dbReference type="EMBL" id="CP045851">
    <property type="protein sequence ID" value="QGG94447.1"/>
    <property type="molecule type" value="Genomic_DNA"/>
</dbReference>
<dbReference type="InterPro" id="IPR036873">
    <property type="entry name" value="Rhodanese-like_dom_sf"/>
</dbReference>
<feature type="domain" description="Rhodanese" evidence="1">
    <location>
        <begin position="39"/>
        <end position="124"/>
    </location>
</feature>
<evidence type="ECO:0000313" key="2">
    <source>
        <dbReference type="EMBL" id="QGG94447.1"/>
    </source>
</evidence>
<protein>
    <submittedName>
        <fullName evidence="2">Rhodanese-like domain-containing protein</fullName>
    </submittedName>
</protein>
<dbReference type="Gene3D" id="3.40.250.10">
    <property type="entry name" value="Rhodanese-like domain"/>
    <property type="match status" value="1"/>
</dbReference>